<dbReference type="EMBL" id="JBETME010000021">
    <property type="protein sequence ID" value="MES4993814.1"/>
    <property type="molecule type" value="Genomic_DNA"/>
</dbReference>
<keyword evidence="1" id="KW-0472">Membrane</keyword>
<dbReference type="AlphaFoldDB" id="A0ABD5LPK3"/>
<accession>A0ABD5LPK3</accession>
<evidence type="ECO:0000313" key="2">
    <source>
        <dbReference type="EMBL" id="MES4993814.1"/>
    </source>
</evidence>
<organism evidence="2 3">
    <name type="scientific">Agrobacterium radiobacter</name>
    <dbReference type="NCBI Taxonomy" id="362"/>
    <lineage>
        <taxon>Bacteria</taxon>
        <taxon>Pseudomonadati</taxon>
        <taxon>Pseudomonadota</taxon>
        <taxon>Alphaproteobacteria</taxon>
        <taxon>Hyphomicrobiales</taxon>
        <taxon>Rhizobiaceae</taxon>
        <taxon>Rhizobium/Agrobacterium group</taxon>
        <taxon>Agrobacterium</taxon>
        <taxon>Agrobacterium tumefaciens complex</taxon>
    </lineage>
</organism>
<proteinExistence type="predicted"/>
<comment type="caution">
    <text evidence="2">The sequence shown here is derived from an EMBL/GenBank/DDBJ whole genome shotgun (WGS) entry which is preliminary data.</text>
</comment>
<gene>
    <name evidence="2" type="ORF">ABVB70_26335</name>
</gene>
<sequence>MREMFQNRWEIVAGYLICFMVITGLNKAISQMTVEISPLSVEASDFASPINRNNETSLQPFSDLVLPETFARPVFSPTRREFVEPPLPSAKVDEASAEIEPVKTVPLKLPPIKLLGTRVVEGRRSVLIHLTEMDATWLNEGDTVGGWKISSIASDGISLSSGVQSIVVSLYD</sequence>
<protein>
    <submittedName>
        <fullName evidence="2">Uncharacterized protein</fullName>
    </submittedName>
</protein>
<keyword evidence="1" id="KW-0812">Transmembrane</keyword>
<keyword evidence="1" id="KW-1133">Transmembrane helix</keyword>
<evidence type="ECO:0000313" key="3">
    <source>
        <dbReference type="Proteomes" id="UP001438189"/>
    </source>
</evidence>
<dbReference type="Proteomes" id="UP001438189">
    <property type="component" value="Unassembled WGS sequence"/>
</dbReference>
<name>A0ABD5LPK3_AGRRD</name>
<feature type="transmembrane region" description="Helical" evidence="1">
    <location>
        <begin position="12"/>
        <end position="29"/>
    </location>
</feature>
<dbReference type="RefSeq" id="WP_353574737.1">
    <property type="nucleotide sequence ID" value="NZ_JBETME010000021.1"/>
</dbReference>
<evidence type="ECO:0000256" key="1">
    <source>
        <dbReference type="SAM" id="Phobius"/>
    </source>
</evidence>
<reference evidence="2 3" key="1">
    <citation type="submission" date="2024-06" db="EMBL/GenBank/DDBJ databases">
        <title>Genome sequencing of Agrobacterium spp. from tobacco in Serbia.</title>
        <authorList>
            <person name="Ilicic R.J."/>
            <person name="Studholme D.J."/>
            <person name="Jelusic A."/>
            <person name="Barac G."/>
            <person name="Bagi F."/>
            <person name="Popovic Milovanovic T."/>
        </authorList>
    </citation>
    <scope>NUCLEOTIDE SEQUENCE [LARGE SCALE GENOMIC DNA]</scope>
    <source>
        <strain evidence="2 3">DA1</strain>
    </source>
</reference>